<dbReference type="SUPFAM" id="SSF49764">
    <property type="entry name" value="HSP20-like chaperones"/>
    <property type="match status" value="1"/>
</dbReference>
<evidence type="ECO:0000313" key="5">
    <source>
        <dbReference type="EMBL" id="CAD7082733.1"/>
    </source>
</evidence>
<dbReference type="CDD" id="cd06526">
    <property type="entry name" value="metazoan_ACD"/>
    <property type="match status" value="1"/>
</dbReference>
<organism evidence="5 6">
    <name type="scientific">Hermetia illucens</name>
    <name type="common">Black soldier fly</name>
    <dbReference type="NCBI Taxonomy" id="343691"/>
    <lineage>
        <taxon>Eukaryota</taxon>
        <taxon>Metazoa</taxon>
        <taxon>Ecdysozoa</taxon>
        <taxon>Arthropoda</taxon>
        <taxon>Hexapoda</taxon>
        <taxon>Insecta</taxon>
        <taxon>Pterygota</taxon>
        <taxon>Neoptera</taxon>
        <taxon>Endopterygota</taxon>
        <taxon>Diptera</taxon>
        <taxon>Brachycera</taxon>
        <taxon>Stratiomyomorpha</taxon>
        <taxon>Stratiomyidae</taxon>
        <taxon>Hermetiinae</taxon>
        <taxon>Hermetia</taxon>
    </lineage>
</organism>
<keyword evidence="6" id="KW-1185">Reference proteome</keyword>
<evidence type="ECO:0000313" key="6">
    <source>
        <dbReference type="Proteomes" id="UP000594454"/>
    </source>
</evidence>
<protein>
    <recommendedName>
        <fullName evidence="4">SHSP domain-containing protein</fullName>
    </recommendedName>
</protein>
<dbReference type="OrthoDB" id="1431247at2759"/>
<dbReference type="InParanoid" id="A0A7R8ULB0"/>
<evidence type="ECO:0000256" key="1">
    <source>
        <dbReference type="ARBA" id="ARBA00023016"/>
    </source>
</evidence>
<dbReference type="GO" id="GO:0005737">
    <property type="term" value="C:cytoplasm"/>
    <property type="evidence" value="ECO:0007669"/>
    <property type="project" value="TreeGrafter"/>
</dbReference>
<accession>A0A7R8ULB0</accession>
<dbReference type="PANTHER" id="PTHR45640:SF13">
    <property type="entry name" value="HEAT SHOCK PROTEIN 22-RELATED"/>
    <property type="match status" value="1"/>
</dbReference>
<dbReference type="GO" id="GO:0051082">
    <property type="term" value="F:unfolded protein binding"/>
    <property type="evidence" value="ECO:0007669"/>
    <property type="project" value="TreeGrafter"/>
</dbReference>
<evidence type="ECO:0000256" key="3">
    <source>
        <dbReference type="RuleBase" id="RU003616"/>
    </source>
</evidence>
<evidence type="ECO:0000256" key="2">
    <source>
        <dbReference type="PROSITE-ProRule" id="PRU00285"/>
    </source>
</evidence>
<feature type="domain" description="SHSP" evidence="4">
    <location>
        <begin position="47"/>
        <end position="156"/>
    </location>
</feature>
<dbReference type="AlphaFoldDB" id="A0A7R8ULB0"/>
<dbReference type="EMBL" id="LR899010">
    <property type="protein sequence ID" value="CAD7082733.1"/>
    <property type="molecule type" value="Genomic_DNA"/>
</dbReference>
<dbReference type="PRINTS" id="PR00299">
    <property type="entry name" value="ACRYSTALLIN"/>
</dbReference>
<dbReference type="GO" id="GO:0042026">
    <property type="term" value="P:protein refolding"/>
    <property type="evidence" value="ECO:0007669"/>
    <property type="project" value="TreeGrafter"/>
</dbReference>
<dbReference type="Pfam" id="PF00011">
    <property type="entry name" value="HSP20"/>
    <property type="match status" value="1"/>
</dbReference>
<dbReference type="OMA" id="HYHAYGP"/>
<dbReference type="Gene3D" id="2.60.40.790">
    <property type="match status" value="1"/>
</dbReference>
<comment type="similarity">
    <text evidence="2 3">Belongs to the small heat shock protein (HSP20) family.</text>
</comment>
<dbReference type="InterPro" id="IPR002068">
    <property type="entry name" value="A-crystallin/Hsp20_dom"/>
</dbReference>
<evidence type="ECO:0000259" key="4">
    <source>
        <dbReference type="PROSITE" id="PS01031"/>
    </source>
</evidence>
<dbReference type="InterPro" id="IPR008978">
    <property type="entry name" value="HSP20-like_chaperone"/>
</dbReference>
<name>A0A7R8ULB0_HERIL</name>
<dbReference type="PROSITE" id="PS01031">
    <property type="entry name" value="SHSP"/>
    <property type="match status" value="1"/>
</dbReference>
<reference evidence="5 6" key="1">
    <citation type="submission" date="2020-11" db="EMBL/GenBank/DDBJ databases">
        <authorList>
            <person name="Wallbank WR R."/>
            <person name="Pardo Diaz C."/>
            <person name="Kozak K."/>
            <person name="Martin S."/>
            <person name="Jiggins C."/>
            <person name="Moest M."/>
            <person name="Warren A I."/>
            <person name="Generalovic N T."/>
            <person name="Byers J.R.P. K."/>
            <person name="Montejo-Kovacevich G."/>
            <person name="Yen C E."/>
        </authorList>
    </citation>
    <scope>NUCLEOTIDE SEQUENCE [LARGE SCALE GENOMIC DNA]</scope>
</reference>
<keyword evidence="1" id="KW-0346">Stress response</keyword>
<sequence>MTLPLLLSLADELETLSTRSYADDFGFGLYPHRHYHAYGPRNHGWLQRHHKMDSDRPLTKIEKDGFQVTMDVQQFKPEELTVKVVGDFIVVEGQHEEREDEHGFISRHFVRRYALPKGYDSEQIASTLSSDGILAIKVLPATSESSKERVIEIQQTGVSHFGIKDNDSVEDEQNDASE</sequence>
<dbReference type="InterPro" id="IPR001436">
    <property type="entry name" value="Alpha-crystallin/sHSP_animal"/>
</dbReference>
<dbReference type="Proteomes" id="UP000594454">
    <property type="component" value="Chromosome 2"/>
</dbReference>
<dbReference type="GO" id="GO:0005634">
    <property type="term" value="C:nucleus"/>
    <property type="evidence" value="ECO:0007669"/>
    <property type="project" value="TreeGrafter"/>
</dbReference>
<gene>
    <name evidence="5" type="ORF">HERILL_LOCUS5745</name>
</gene>
<dbReference type="PANTHER" id="PTHR45640">
    <property type="entry name" value="HEAT SHOCK PROTEIN HSP-12.2-RELATED"/>
    <property type="match status" value="1"/>
</dbReference>
<proteinExistence type="inferred from homology"/>
<dbReference type="GO" id="GO:0009408">
    <property type="term" value="P:response to heat"/>
    <property type="evidence" value="ECO:0007669"/>
    <property type="project" value="TreeGrafter"/>
</dbReference>